<dbReference type="PANTHER" id="PTHR11690">
    <property type="entry name" value="AMILORIDE-SENSITIVE SODIUM CHANNEL-RELATED"/>
    <property type="match status" value="1"/>
</dbReference>
<keyword evidence="9 13" id="KW-0472">Membrane</keyword>
<evidence type="ECO:0000256" key="8">
    <source>
        <dbReference type="ARBA" id="ARBA00023065"/>
    </source>
</evidence>
<keyword evidence="15" id="KW-1185">Reference proteome</keyword>
<keyword evidence="5 12" id="KW-0812">Transmembrane</keyword>
<keyword evidence="4 12" id="KW-0894">Sodium channel</keyword>
<keyword evidence="7" id="KW-0915">Sodium</keyword>
<dbReference type="EMBL" id="OU963865">
    <property type="protein sequence ID" value="CAH0389378.1"/>
    <property type="molecule type" value="Genomic_DNA"/>
</dbReference>
<keyword evidence="3 12" id="KW-0813">Transport</keyword>
<comment type="subcellular location">
    <subcellularLocation>
        <location evidence="1">Membrane</location>
        <topology evidence="1">Multi-pass membrane protein</topology>
    </subcellularLocation>
</comment>
<keyword evidence="11 12" id="KW-0407">Ion channel</keyword>
<evidence type="ECO:0000256" key="5">
    <source>
        <dbReference type="ARBA" id="ARBA00022692"/>
    </source>
</evidence>
<protein>
    <recommendedName>
        <fullName evidence="16">Amiloride-sensitive sodium channel</fullName>
    </recommendedName>
</protein>
<evidence type="ECO:0008006" key="16">
    <source>
        <dbReference type="Google" id="ProtNLM"/>
    </source>
</evidence>
<accession>A0A9P0AF44</accession>
<evidence type="ECO:0000256" key="4">
    <source>
        <dbReference type="ARBA" id="ARBA00022461"/>
    </source>
</evidence>
<evidence type="ECO:0000256" key="6">
    <source>
        <dbReference type="ARBA" id="ARBA00022989"/>
    </source>
</evidence>
<evidence type="ECO:0000256" key="10">
    <source>
        <dbReference type="ARBA" id="ARBA00023201"/>
    </source>
</evidence>
<reference evidence="14" key="1">
    <citation type="submission" date="2021-12" db="EMBL/GenBank/DDBJ databases">
        <authorList>
            <person name="King R."/>
        </authorList>
    </citation>
    <scope>NUCLEOTIDE SEQUENCE</scope>
</reference>
<gene>
    <name evidence="14" type="ORF">BEMITA_LOCUS8213</name>
</gene>
<proteinExistence type="inferred from homology"/>
<dbReference type="InterPro" id="IPR001873">
    <property type="entry name" value="ENaC"/>
</dbReference>
<keyword evidence="10 12" id="KW-0739">Sodium transport</keyword>
<organism evidence="14 15">
    <name type="scientific">Bemisia tabaci</name>
    <name type="common">Sweetpotato whitefly</name>
    <name type="synonym">Aleurodes tabaci</name>
    <dbReference type="NCBI Taxonomy" id="7038"/>
    <lineage>
        <taxon>Eukaryota</taxon>
        <taxon>Metazoa</taxon>
        <taxon>Ecdysozoa</taxon>
        <taxon>Arthropoda</taxon>
        <taxon>Hexapoda</taxon>
        <taxon>Insecta</taxon>
        <taxon>Pterygota</taxon>
        <taxon>Neoptera</taxon>
        <taxon>Paraneoptera</taxon>
        <taxon>Hemiptera</taxon>
        <taxon>Sternorrhyncha</taxon>
        <taxon>Aleyrodoidea</taxon>
        <taxon>Aleyrodidae</taxon>
        <taxon>Aleyrodinae</taxon>
        <taxon>Bemisia</taxon>
    </lineage>
</organism>
<dbReference type="Gene3D" id="2.60.470.10">
    <property type="entry name" value="Acid-sensing ion channels like domains"/>
    <property type="match status" value="1"/>
</dbReference>
<keyword evidence="8 12" id="KW-0406">Ion transport</keyword>
<keyword evidence="6 13" id="KW-1133">Transmembrane helix</keyword>
<evidence type="ECO:0000256" key="2">
    <source>
        <dbReference type="ARBA" id="ARBA00007193"/>
    </source>
</evidence>
<dbReference type="GO" id="GO:0005886">
    <property type="term" value="C:plasma membrane"/>
    <property type="evidence" value="ECO:0007669"/>
    <property type="project" value="TreeGrafter"/>
</dbReference>
<evidence type="ECO:0000256" key="13">
    <source>
        <dbReference type="SAM" id="Phobius"/>
    </source>
</evidence>
<evidence type="ECO:0000256" key="3">
    <source>
        <dbReference type="ARBA" id="ARBA00022448"/>
    </source>
</evidence>
<feature type="transmembrane region" description="Helical" evidence="13">
    <location>
        <begin position="28"/>
        <end position="51"/>
    </location>
</feature>
<evidence type="ECO:0000313" key="15">
    <source>
        <dbReference type="Proteomes" id="UP001152759"/>
    </source>
</evidence>
<evidence type="ECO:0000313" key="14">
    <source>
        <dbReference type="EMBL" id="CAH0389378.1"/>
    </source>
</evidence>
<dbReference type="Pfam" id="PF00858">
    <property type="entry name" value="ASC"/>
    <property type="match status" value="1"/>
</dbReference>
<name>A0A9P0AF44_BEMTA</name>
<evidence type="ECO:0000256" key="7">
    <source>
        <dbReference type="ARBA" id="ARBA00023053"/>
    </source>
</evidence>
<sequence length="330" mass="37709">MAGILFENSIHGLRYVADSKRPFIERGVWCCLLVCAAIWILYQVFELWLVFSIGPTQIVVDNPRYPLAKIDFPAVTICPINKVMYSKVLAHMDTIFDRNDRTNRENFIHSMVAMSLMRYPYYDNPANYLQNKTAYILNNSELDKLMQKVGPTLEEVFAGCFWRGTPHPCTDLIRPQRTEEGYCYSFNSKTAERESNASSINPPYMSESGTLHALRNNAAGKITGFEVLLKSLDHEYLADDKRVRGYNVIIHSPEDFPDVSSNFVVHTDAQKVTRITVLAAVTLGDSSLLRLSEEVRGCYFIHEYDVATDTPSWVASMRDSTRSVLERYQR</sequence>
<comment type="similarity">
    <text evidence="2 12">Belongs to the amiloride-sensitive sodium channel (TC 1.A.6) family.</text>
</comment>
<dbReference type="GO" id="GO:0015280">
    <property type="term" value="F:ligand-gated sodium channel activity"/>
    <property type="evidence" value="ECO:0007669"/>
    <property type="project" value="TreeGrafter"/>
</dbReference>
<dbReference type="Proteomes" id="UP001152759">
    <property type="component" value="Chromosome 4"/>
</dbReference>
<evidence type="ECO:0000256" key="9">
    <source>
        <dbReference type="ARBA" id="ARBA00023136"/>
    </source>
</evidence>
<evidence type="ECO:0000256" key="1">
    <source>
        <dbReference type="ARBA" id="ARBA00004141"/>
    </source>
</evidence>
<evidence type="ECO:0000256" key="12">
    <source>
        <dbReference type="RuleBase" id="RU000679"/>
    </source>
</evidence>
<dbReference type="AlphaFoldDB" id="A0A9P0AF44"/>
<dbReference type="PANTHER" id="PTHR11690:SF288">
    <property type="entry name" value="AMILORIDE-SENSITIVE NA+ CHANNEL-RELATED"/>
    <property type="match status" value="1"/>
</dbReference>
<evidence type="ECO:0000256" key="11">
    <source>
        <dbReference type="ARBA" id="ARBA00023303"/>
    </source>
</evidence>